<evidence type="ECO:0000256" key="9">
    <source>
        <dbReference type="SAM" id="Phobius"/>
    </source>
</evidence>
<evidence type="ECO:0008006" key="14">
    <source>
        <dbReference type="Google" id="ProtNLM"/>
    </source>
</evidence>
<protein>
    <recommendedName>
        <fullName evidence="14">Cation efflux protein cytoplasmic domain-containing protein</fullName>
    </recommendedName>
</protein>
<sequence>MPYGFQRAEVLGALVSILFLWVVTGILVKESIVRIHNIAANNAEAAEDIVDGKTMFIIAAIALVVNVILMKILGAVIWAKPSWNVIDPILTLVFAMIVAYTTVGICQTTLRVLMEGTPVEMDTAEVEAMLRNLPYVHEVHNLRIWSIGSDSCALSVHIVPTNSKVDATTDAQHHVHEANIDGAPAICYGFVLRQVERAVQTRYGFKYTTIQVEDNDYVCDDTTDSVVPNAQSAV</sequence>
<dbReference type="InterPro" id="IPR036837">
    <property type="entry name" value="Cation_efflux_CTD_sf"/>
</dbReference>
<organism evidence="12 13">
    <name type="scientific">Aphanomyces invadans</name>
    <dbReference type="NCBI Taxonomy" id="157072"/>
    <lineage>
        <taxon>Eukaryota</taxon>
        <taxon>Sar</taxon>
        <taxon>Stramenopiles</taxon>
        <taxon>Oomycota</taxon>
        <taxon>Saprolegniomycetes</taxon>
        <taxon>Saprolegniales</taxon>
        <taxon>Verrucalvaceae</taxon>
        <taxon>Aphanomyces</taxon>
    </lineage>
</organism>
<dbReference type="InterPro" id="IPR027470">
    <property type="entry name" value="Cation_efflux_CTD"/>
</dbReference>
<evidence type="ECO:0000256" key="7">
    <source>
        <dbReference type="ARBA" id="ARBA00023065"/>
    </source>
</evidence>
<feature type="transmembrane region" description="Helical" evidence="9">
    <location>
        <begin position="56"/>
        <end position="79"/>
    </location>
</feature>
<feature type="domain" description="Cation efflux protein transmembrane" evidence="10">
    <location>
        <begin position="1"/>
        <end position="73"/>
    </location>
</feature>
<evidence type="ECO:0000256" key="8">
    <source>
        <dbReference type="ARBA" id="ARBA00023136"/>
    </source>
</evidence>
<keyword evidence="4 9" id="KW-0812">Transmembrane</keyword>
<dbReference type="GO" id="GO:0005886">
    <property type="term" value="C:plasma membrane"/>
    <property type="evidence" value="ECO:0007669"/>
    <property type="project" value="TreeGrafter"/>
</dbReference>
<dbReference type="PANTHER" id="PTHR11562">
    <property type="entry name" value="CATION EFFLUX PROTEIN/ ZINC TRANSPORTER"/>
    <property type="match status" value="1"/>
</dbReference>
<dbReference type="InterPro" id="IPR027469">
    <property type="entry name" value="Cation_efflux_TMD_sf"/>
</dbReference>
<dbReference type="GO" id="GO:0005385">
    <property type="term" value="F:zinc ion transmembrane transporter activity"/>
    <property type="evidence" value="ECO:0007669"/>
    <property type="project" value="TreeGrafter"/>
</dbReference>
<dbReference type="Proteomes" id="UP000285060">
    <property type="component" value="Unassembled WGS sequence"/>
</dbReference>
<proteinExistence type="inferred from homology"/>
<name>A0A418AF27_9STRA</name>
<accession>A0A418AF27</accession>
<keyword evidence="6 9" id="KW-1133">Transmembrane helix</keyword>
<dbReference type="Gene3D" id="1.20.1510.10">
    <property type="entry name" value="Cation efflux protein transmembrane domain"/>
    <property type="match status" value="1"/>
</dbReference>
<dbReference type="InterPro" id="IPR050681">
    <property type="entry name" value="CDF/SLC30A"/>
</dbReference>
<evidence type="ECO:0000259" key="10">
    <source>
        <dbReference type="Pfam" id="PF01545"/>
    </source>
</evidence>
<feature type="transmembrane region" description="Helical" evidence="9">
    <location>
        <begin position="12"/>
        <end position="28"/>
    </location>
</feature>
<dbReference type="Pfam" id="PF16916">
    <property type="entry name" value="ZT_dimer"/>
    <property type="match status" value="1"/>
</dbReference>
<comment type="similarity">
    <text evidence="2">Belongs to the cation diffusion facilitator (CDF) transporter (TC 2.A.4) family. SLC30A subfamily.</text>
</comment>
<evidence type="ECO:0000313" key="13">
    <source>
        <dbReference type="Proteomes" id="UP000285060"/>
    </source>
</evidence>
<dbReference type="SUPFAM" id="SSF161111">
    <property type="entry name" value="Cation efflux protein transmembrane domain-like"/>
    <property type="match status" value="1"/>
</dbReference>
<dbReference type="PANTHER" id="PTHR11562:SF17">
    <property type="entry name" value="RE54080P-RELATED"/>
    <property type="match status" value="1"/>
</dbReference>
<evidence type="ECO:0000256" key="2">
    <source>
        <dbReference type="ARBA" id="ARBA00008873"/>
    </source>
</evidence>
<dbReference type="InterPro" id="IPR058533">
    <property type="entry name" value="Cation_efflux_TM"/>
</dbReference>
<keyword evidence="7" id="KW-0406">Ion transport</keyword>
<evidence type="ECO:0000256" key="1">
    <source>
        <dbReference type="ARBA" id="ARBA00004141"/>
    </source>
</evidence>
<dbReference type="AlphaFoldDB" id="A0A418AF27"/>
<dbReference type="VEuPathDB" id="FungiDB:H310_14918"/>
<dbReference type="SUPFAM" id="SSF160240">
    <property type="entry name" value="Cation efflux protein cytoplasmic domain-like"/>
    <property type="match status" value="1"/>
</dbReference>
<evidence type="ECO:0000256" key="4">
    <source>
        <dbReference type="ARBA" id="ARBA00022692"/>
    </source>
</evidence>
<evidence type="ECO:0000256" key="5">
    <source>
        <dbReference type="ARBA" id="ARBA00022906"/>
    </source>
</evidence>
<dbReference type="EMBL" id="QUSY01004003">
    <property type="protein sequence ID" value="RHY15314.1"/>
    <property type="molecule type" value="Genomic_DNA"/>
</dbReference>
<evidence type="ECO:0000256" key="6">
    <source>
        <dbReference type="ARBA" id="ARBA00022989"/>
    </source>
</evidence>
<feature type="transmembrane region" description="Helical" evidence="9">
    <location>
        <begin position="85"/>
        <end position="106"/>
    </location>
</feature>
<gene>
    <name evidence="12" type="ORF">DYB32_010772</name>
</gene>
<reference evidence="12 13" key="1">
    <citation type="submission" date="2018-08" db="EMBL/GenBank/DDBJ databases">
        <title>Aphanomyces genome sequencing and annotation.</title>
        <authorList>
            <person name="Minardi D."/>
            <person name="Oidtmann B."/>
            <person name="Van Der Giezen M."/>
            <person name="Studholme D.J."/>
        </authorList>
    </citation>
    <scope>NUCLEOTIDE SEQUENCE [LARGE SCALE GENOMIC DNA]</scope>
    <source>
        <strain evidence="12 13">NJM0002</strain>
    </source>
</reference>
<comment type="caution">
    <text evidence="12">The sequence shown here is derived from an EMBL/GenBank/DDBJ whole genome shotgun (WGS) entry which is preliminary data.</text>
</comment>
<keyword evidence="5" id="KW-0864">Zinc transport</keyword>
<keyword evidence="5" id="KW-0862">Zinc</keyword>
<evidence type="ECO:0000313" key="12">
    <source>
        <dbReference type="EMBL" id="RHY15314.1"/>
    </source>
</evidence>
<keyword evidence="13" id="KW-1185">Reference proteome</keyword>
<keyword evidence="8 9" id="KW-0472">Membrane</keyword>
<comment type="subcellular location">
    <subcellularLocation>
        <location evidence="1">Membrane</location>
        <topology evidence="1">Multi-pass membrane protein</topology>
    </subcellularLocation>
</comment>
<feature type="domain" description="Cation efflux protein cytoplasmic" evidence="11">
    <location>
        <begin position="120"/>
        <end position="169"/>
    </location>
</feature>
<keyword evidence="3" id="KW-0813">Transport</keyword>
<evidence type="ECO:0000256" key="3">
    <source>
        <dbReference type="ARBA" id="ARBA00022448"/>
    </source>
</evidence>
<dbReference type="Pfam" id="PF01545">
    <property type="entry name" value="Cation_efflux"/>
    <property type="match status" value="1"/>
</dbReference>
<evidence type="ECO:0000259" key="11">
    <source>
        <dbReference type="Pfam" id="PF16916"/>
    </source>
</evidence>